<dbReference type="EMBL" id="BAAARW010000039">
    <property type="protein sequence ID" value="GAA2452968.1"/>
    <property type="molecule type" value="Genomic_DNA"/>
</dbReference>
<sequence length="376" mass="41328">MAGLGREVGREIAREFVGLPSPLIGRAGAGGHPCQGLYHRPASGPAPRTAFIAAHYNVDFSEHYLASYLAERGYGFLGWNTRFRGNEPYFLLDHALAEIGVGVRWLRERAGVERVILLGNSGGGSLMAAYQSQAVEPNVVPVAGMRPVEAIENLPAGDLFVALAAHSGRPEVLTAWMDPSVTDETDALSADPALDPFDPENGPPYGAAFQERYRAAQRARNERITDRVLAELDALKGTRARDRLFNVHRTWADLRMIDPAIEPSERVPNRCYLGDPRAANYGVFGIGSVCTLRTWLSMWSLRTSQCVAAPHLARITVPSLVVHATADECVYDSDARAVFGALAARDKRLEFIKDEHYLRASRPRAADLIDAWVRER</sequence>
<evidence type="ECO:0008006" key="3">
    <source>
        <dbReference type="Google" id="ProtNLM"/>
    </source>
</evidence>
<protein>
    <recommendedName>
        <fullName evidence="3">Alpha/beta hydrolase</fullName>
    </recommendedName>
</protein>
<name>A0ABP5XF23_9ACTN</name>
<organism evidence="1 2">
    <name type="scientific">Actinomadura vinacea</name>
    <dbReference type="NCBI Taxonomy" id="115336"/>
    <lineage>
        <taxon>Bacteria</taxon>
        <taxon>Bacillati</taxon>
        <taxon>Actinomycetota</taxon>
        <taxon>Actinomycetes</taxon>
        <taxon>Streptosporangiales</taxon>
        <taxon>Thermomonosporaceae</taxon>
        <taxon>Actinomadura</taxon>
    </lineage>
</organism>
<proteinExistence type="predicted"/>
<dbReference type="InterPro" id="IPR029058">
    <property type="entry name" value="AB_hydrolase_fold"/>
</dbReference>
<keyword evidence="2" id="KW-1185">Reference proteome</keyword>
<dbReference type="RefSeq" id="WP_344597021.1">
    <property type="nucleotide sequence ID" value="NZ_BAAARW010000039.1"/>
</dbReference>
<dbReference type="Gene3D" id="3.40.50.1820">
    <property type="entry name" value="alpha/beta hydrolase"/>
    <property type="match status" value="1"/>
</dbReference>
<reference evidence="2" key="1">
    <citation type="journal article" date="2019" name="Int. J. Syst. Evol. Microbiol.">
        <title>The Global Catalogue of Microorganisms (GCM) 10K type strain sequencing project: providing services to taxonomists for standard genome sequencing and annotation.</title>
        <authorList>
            <consortium name="The Broad Institute Genomics Platform"/>
            <consortium name="The Broad Institute Genome Sequencing Center for Infectious Disease"/>
            <person name="Wu L."/>
            <person name="Ma J."/>
        </authorList>
    </citation>
    <scope>NUCLEOTIDE SEQUENCE [LARGE SCALE GENOMIC DNA]</scope>
    <source>
        <strain evidence="2">JCM 3325</strain>
    </source>
</reference>
<accession>A0ABP5XF23</accession>
<dbReference type="Proteomes" id="UP001501231">
    <property type="component" value="Unassembled WGS sequence"/>
</dbReference>
<comment type="caution">
    <text evidence="1">The sequence shown here is derived from an EMBL/GenBank/DDBJ whole genome shotgun (WGS) entry which is preliminary data.</text>
</comment>
<evidence type="ECO:0000313" key="1">
    <source>
        <dbReference type="EMBL" id="GAA2452968.1"/>
    </source>
</evidence>
<evidence type="ECO:0000313" key="2">
    <source>
        <dbReference type="Proteomes" id="UP001501231"/>
    </source>
</evidence>
<gene>
    <name evidence="1" type="ORF">GCM10010191_84290</name>
</gene>
<dbReference type="SUPFAM" id="SSF53474">
    <property type="entry name" value="alpha/beta-Hydrolases"/>
    <property type="match status" value="1"/>
</dbReference>